<dbReference type="InterPro" id="IPR052026">
    <property type="entry name" value="ExeA_AAA_ATPase_DNA-bind"/>
</dbReference>
<evidence type="ECO:0000313" key="3">
    <source>
        <dbReference type="Proteomes" id="UP001212170"/>
    </source>
</evidence>
<dbReference type="PANTHER" id="PTHR35894">
    <property type="entry name" value="GENERAL SECRETION PATHWAY PROTEIN A-RELATED"/>
    <property type="match status" value="1"/>
</dbReference>
<name>A0ABT4W8U2_9FLAO</name>
<reference evidence="2 3" key="1">
    <citation type="journal article" date="2023" name="Chemosphere">
        <title>Whole genome analysis of Flavobacterium aziz-sancarii sp. nov., isolated from Ardley Island (Antarctica), revealed a rich resistome and bioremediation potential.</title>
        <authorList>
            <person name="Otur C."/>
            <person name="Okay S."/>
            <person name="Kurt-Kizildogan A."/>
        </authorList>
    </citation>
    <scope>NUCLEOTIDE SEQUENCE [LARGE SCALE GENOMIC DNA]</scope>
    <source>
        <strain evidence="2 3">AC</strain>
    </source>
</reference>
<dbReference type="EMBL" id="JAMZNK010000004">
    <property type="protein sequence ID" value="MDA6068672.1"/>
    <property type="molecule type" value="Genomic_DNA"/>
</dbReference>
<dbReference type="Pfam" id="PF13401">
    <property type="entry name" value="AAA_22"/>
    <property type="match status" value="1"/>
</dbReference>
<evidence type="ECO:0000313" key="2">
    <source>
        <dbReference type="EMBL" id="MDA6068672.1"/>
    </source>
</evidence>
<dbReference type="Gene3D" id="3.40.50.300">
    <property type="entry name" value="P-loop containing nucleotide triphosphate hydrolases"/>
    <property type="match status" value="1"/>
</dbReference>
<keyword evidence="3" id="KW-1185">Reference proteome</keyword>
<comment type="caution">
    <text evidence="2">The sequence shown here is derived from an EMBL/GenBank/DDBJ whole genome shotgun (WGS) entry which is preliminary data.</text>
</comment>
<accession>A0ABT4W8U2</accession>
<evidence type="ECO:0000259" key="1">
    <source>
        <dbReference type="SMART" id="SM00382"/>
    </source>
</evidence>
<dbReference type="RefSeq" id="WP_271334540.1">
    <property type="nucleotide sequence ID" value="NZ_JAMZNK010000004.1"/>
</dbReference>
<dbReference type="InterPro" id="IPR027417">
    <property type="entry name" value="P-loop_NTPase"/>
</dbReference>
<dbReference type="GO" id="GO:0005524">
    <property type="term" value="F:ATP binding"/>
    <property type="evidence" value="ECO:0007669"/>
    <property type="project" value="UniProtKB-KW"/>
</dbReference>
<proteinExistence type="predicted"/>
<dbReference type="SMART" id="SM00382">
    <property type="entry name" value="AAA"/>
    <property type="match status" value="1"/>
</dbReference>
<gene>
    <name evidence="2" type="ORF">NJT12_03475</name>
</gene>
<protein>
    <submittedName>
        <fullName evidence="2">ATP-binding protein</fullName>
    </submittedName>
</protein>
<dbReference type="PANTHER" id="PTHR35894:SF5">
    <property type="entry name" value="MU-LIKE PROPHAGE FLUMU DNA TRANSPOSITION PROTEIN B"/>
    <property type="match status" value="1"/>
</dbReference>
<organism evidence="2 3">
    <name type="scientific">Flavobacterium azizsancarii</name>
    <dbReference type="NCBI Taxonomy" id="2961580"/>
    <lineage>
        <taxon>Bacteria</taxon>
        <taxon>Pseudomonadati</taxon>
        <taxon>Bacteroidota</taxon>
        <taxon>Flavobacteriia</taxon>
        <taxon>Flavobacteriales</taxon>
        <taxon>Flavobacteriaceae</taxon>
        <taxon>Flavobacterium</taxon>
    </lineage>
</organism>
<sequence>MTHQDKIQAVEALERFIIQKGSQNQVAAGMAGVSAATLSQMRNHKWDQIGDDMWRRVAKYVGVTANGWSYAETRNSKDLLQFFNDSQQFSLVLAITGKAGSGKSETAKKYEVDNKNAFLLSCNEYWDKRWFLRELLAKMGKDHAGLTLPEMMHKAVLLLKSLESPIIILDEADKLADNVLLFFITLFNELENHCGIVLMATHFLEKRIKRGVAMEKKGYREIYSRVGLRFIELESTSYSDVENICIANGVEDKAIIRTISKECDGDVRRVRRLIFSHKRAS</sequence>
<feature type="domain" description="AAA+ ATPase" evidence="1">
    <location>
        <begin position="89"/>
        <end position="228"/>
    </location>
</feature>
<keyword evidence="2" id="KW-0067">ATP-binding</keyword>
<dbReference type="SUPFAM" id="SSF52540">
    <property type="entry name" value="P-loop containing nucleoside triphosphate hydrolases"/>
    <property type="match status" value="1"/>
</dbReference>
<keyword evidence="2" id="KW-0547">Nucleotide-binding</keyword>
<dbReference type="InterPro" id="IPR003593">
    <property type="entry name" value="AAA+_ATPase"/>
</dbReference>
<dbReference type="Proteomes" id="UP001212170">
    <property type="component" value="Unassembled WGS sequence"/>
</dbReference>
<dbReference type="InterPro" id="IPR049945">
    <property type="entry name" value="AAA_22"/>
</dbReference>